<keyword evidence="3" id="KW-1185">Reference proteome</keyword>
<accession>A0AAU9TYL6</accession>
<dbReference type="Proteomes" id="UP001153954">
    <property type="component" value="Unassembled WGS sequence"/>
</dbReference>
<protein>
    <submittedName>
        <fullName evidence="2">Uncharacterized protein</fullName>
    </submittedName>
</protein>
<gene>
    <name evidence="2" type="ORF">EEDITHA_LOCUS6866</name>
</gene>
<feature type="transmembrane region" description="Helical" evidence="1">
    <location>
        <begin position="83"/>
        <end position="105"/>
    </location>
</feature>
<evidence type="ECO:0000313" key="2">
    <source>
        <dbReference type="EMBL" id="CAH2090962.1"/>
    </source>
</evidence>
<keyword evidence="1" id="KW-1133">Transmembrane helix</keyword>
<evidence type="ECO:0000256" key="1">
    <source>
        <dbReference type="SAM" id="Phobius"/>
    </source>
</evidence>
<dbReference type="AlphaFoldDB" id="A0AAU9TYL6"/>
<dbReference type="EMBL" id="CAKOGL010000010">
    <property type="protein sequence ID" value="CAH2090962.1"/>
    <property type="molecule type" value="Genomic_DNA"/>
</dbReference>
<sequence length="349" mass="39942">MSDPSVFLNCSMPAINYGLHEDIVHSSFNMTRIESAIVAKVAGFGAVSGVLVALLINFLFHFEYEVFKKKVKIKNRMPIKKMFLLIILTLILPFMLLFLLVAFSYKILCYLITKRKDKHFAGFLESFDVFWCLEDDASKSIVTVLGVIEFTSSQDLFEHIRENPDAEKLFYRRNEAYGFYYWKKCRYIDISQYVRIIDVSNVAELSVSDLEEVMTEISYQRLPFNDEGLFQVLITNQKLKNIDNGKDEYGVIIRIHHAADILISSLSWGLRDYFIKKINPVPNTVAVIFQIRFPQNKSDGLGITALGYDGVLRFVAMADSAIISSSGELDIILNGMVKGIKRLNKKYIN</sequence>
<keyword evidence="1" id="KW-0472">Membrane</keyword>
<proteinExistence type="predicted"/>
<evidence type="ECO:0000313" key="3">
    <source>
        <dbReference type="Proteomes" id="UP001153954"/>
    </source>
</evidence>
<comment type="caution">
    <text evidence="2">The sequence shown here is derived from an EMBL/GenBank/DDBJ whole genome shotgun (WGS) entry which is preliminary data.</text>
</comment>
<feature type="transmembrane region" description="Helical" evidence="1">
    <location>
        <begin position="37"/>
        <end position="62"/>
    </location>
</feature>
<reference evidence="2" key="1">
    <citation type="submission" date="2022-03" db="EMBL/GenBank/DDBJ databases">
        <authorList>
            <person name="Tunstrom K."/>
        </authorList>
    </citation>
    <scope>NUCLEOTIDE SEQUENCE</scope>
</reference>
<name>A0AAU9TYL6_EUPED</name>
<organism evidence="2 3">
    <name type="scientific">Euphydryas editha</name>
    <name type="common">Edith's checkerspot</name>
    <dbReference type="NCBI Taxonomy" id="104508"/>
    <lineage>
        <taxon>Eukaryota</taxon>
        <taxon>Metazoa</taxon>
        <taxon>Ecdysozoa</taxon>
        <taxon>Arthropoda</taxon>
        <taxon>Hexapoda</taxon>
        <taxon>Insecta</taxon>
        <taxon>Pterygota</taxon>
        <taxon>Neoptera</taxon>
        <taxon>Endopterygota</taxon>
        <taxon>Lepidoptera</taxon>
        <taxon>Glossata</taxon>
        <taxon>Ditrysia</taxon>
        <taxon>Papilionoidea</taxon>
        <taxon>Nymphalidae</taxon>
        <taxon>Nymphalinae</taxon>
        <taxon>Euphydryas</taxon>
    </lineage>
</organism>
<keyword evidence="1" id="KW-0812">Transmembrane</keyword>